<name>A0A6J2T5D4_DROLE</name>
<dbReference type="AlphaFoldDB" id="A0A6J2T5D4"/>
<dbReference type="Gene3D" id="3.90.1300.10">
    <property type="entry name" value="Amidase signature (AS) domain"/>
    <property type="match status" value="1"/>
</dbReference>
<dbReference type="RefSeq" id="XP_030370328.1">
    <property type="nucleotide sequence ID" value="XM_030514468.1"/>
</dbReference>
<evidence type="ECO:0000259" key="2">
    <source>
        <dbReference type="Pfam" id="PF01425"/>
    </source>
</evidence>
<dbReference type="Proteomes" id="UP000504634">
    <property type="component" value="Unplaced"/>
</dbReference>
<dbReference type="InterPro" id="IPR023631">
    <property type="entry name" value="Amidase_dom"/>
</dbReference>
<sequence>MEILLRFILITVKVVALCIYPLQCVLAYLRPRSATRLPSIRDPLLTLSVRDLRNKLKARQLSSVDLVNAYIKRIEDVNPKLNAVVEDRFKTALQEARSIDKRIWEHAGHADELFKEFPLLGMPFTIKESCALAGMSFAVGSTVRSHIRADADGTVVARLRAAGAIPLLVSATPEYCYSVETDTLQNRRCCNPYDLERSAGGSSGGEGALNGAGASVFGVGSDIGGSIRIPSLNCGIFGHKPTGGVVSTTGHFPTSTDEDFKQYLQLGPMSRFATDLTELLELMVGENLDKLLPAVQLNRAKVYYAMGFEGLNGLMHQSVNADIKGVLRKGLDHLKSLGLPVKHARLPGMQNSLEIALSGIARLENMSYLMNKDGTLAKTLLEFLRSFLGLSKHTTNALIFELMRRANAFMPLQQVSKYREEALALTEKFTQLLGKDGVFIFPTMHMPASCPKWWTLLPLWGVDYTLIWNILGLPATHVPMGLNAKGLPIGFSVIAGPYQDRLCINVAMELERAFGGWQPPTPHNFNEQQHAQT</sequence>
<evidence type="ECO:0000313" key="3">
    <source>
        <dbReference type="Proteomes" id="UP000504634"/>
    </source>
</evidence>
<proteinExistence type="predicted"/>
<keyword evidence="4" id="KW-0378">Hydrolase</keyword>
<organism evidence="3 4">
    <name type="scientific">Drosophila lebanonensis</name>
    <name type="common">Fruit fly</name>
    <name type="synonym">Scaptodrosophila lebanonensis</name>
    <dbReference type="NCBI Taxonomy" id="7225"/>
    <lineage>
        <taxon>Eukaryota</taxon>
        <taxon>Metazoa</taxon>
        <taxon>Ecdysozoa</taxon>
        <taxon>Arthropoda</taxon>
        <taxon>Hexapoda</taxon>
        <taxon>Insecta</taxon>
        <taxon>Pterygota</taxon>
        <taxon>Neoptera</taxon>
        <taxon>Endopterygota</taxon>
        <taxon>Diptera</taxon>
        <taxon>Brachycera</taxon>
        <taxon>Muscomorpha</taxon>
        <taxon>Ephydroidea</taxon>
        <taxon>Drosophilidae</taxon>
        <taxon>Scaptodrosophila</taxon>
    </lineage>
</organism>
<gene>
    <name evidence="4" type="primary">LOC115620952</name>
</gene>
<dbReference type="GeneID" id="115620952"/>
<keyword evidence="3" id="KW-1185">Reference proteome</keyword>
<reference evidence="4" key="1">
    <citation type="submission" date="2025-08" db="UniProtKB">
        <authorList>
            <consortium name="RefSeq"/>
        </authorList>
    </citation>
    <scope>IDENTIFICATION</scope>
    <source>
        <strain evidence="4">11010-0011.00</strain>
        <tissue evidence="4">Whole body</tissue>
    </source>
</reference>
<keyword evidence="1" id="KW-0812">Transmembrane</keyword>
<evidence type="ECO:0000256" key="1">
    <source>
        <dbReference type="SAM" id="Phobius"/>
    </source>
</evidence>
<dbReference type="PANTHER" id="PTHR43372">
    <property type="entry name" value="FATTY-ACID AMIDE HYDROLASE"/>
    <property type="match status" value="1"/>
</dbReference>
<keyword evidence="1" id="KW-0472">Membrane</keyword>
<dbReference type="SUPFAM" id="SSF75304">
    <property type="entry name" value="Amidase signature (AS) enzymes"/>
    <property type="match status" value="1"/>
</dbReference>
<dbReference type="InterPro" id="IPR036928">
    <property type="entry name" value="AS_sf"/>
</dbReference>
<dbReference type="GO" id="GO:0012505">
    <property type="term" value="C:endomembrane system"/>
    <property type="evidence" value="ECO:0007669"/>
    <property type="project" value="TreeGrafter"/>
</dbReference>
<dbReference type="PANTHER" id="PTHR43372:SF3">
    <property type="entry name" value="AT07710P-RELATED"/>
    <property type="match status" value="1"/>
</dbReference>
<dbReference type="Pfam" id="PF01425">
    <property type="entry name" value="Amidase"/>
    <property type="match status" value="1"/>
</dbReference>
<feature type="domain" description="Amidase" evidence="2">
    <location>
        <begin position="65"/>
        <end position="503"/>
    </location>
</feature>
<feature type="transmembrane region" description="Helical" evidence="1">
    <location>
        <begin position="7"/>
        <end position="29"/>
    </location>
</feature>
<dbReference type="InterPro" id="IPR052739">
    <property type="entry name" value="FAAH2"/>
</dbReference>
<evidence type="ECO:0000313" key="4">
    <source>
        <dbReference type="RefSeq" id="XP_030370328.1"/>
    </source>
</evidence>
<dbReference type="GO" id="GO:0016787">
    <property type="term" value="F:hydrolase activity"/>
    <property type="evidence" value="ECO:0007669"/>
    <property type="project" value="UniProtKB-KW"/>
</dbReference>
<keyword evidence="1" id="KW-1133">Transmembrane helix</keyword>
<accession>A0A6J2T5D4</accession>
<protein>
    <submittedName>
        <fullName evidence="4">Fatty-acid amide hydrolase 2-A</fullName>
    </submittedName>
</protein>
<dbReference type="OrthoDB" id="6428749at2759"/>